<dbReference type="PRINTS" id="PR00463">
    <property type="entry name" value="EP450I"/>
</dbReference>
<dbReference type="InterPro" id="IPR036396">
    <property type="entry name" value="Cyt_P450_sf"/>
</dbReference>
<dbReference type="GO" id="GO:0004497">
    <property type="term" value="F:monooxygenase activity"/>
    <property type="evidence" value="ECO:0007669"/>
    <property type="project" value="UniProtKB-KW"/>
</dbReference>
<gene>
    <name evidence="5" type="ORF">ACHHYP_04099</name>
</gene>
<keyword evidence="3 4" id="KW-0408">Iron</keyword>
<dbReference type="OrthoDB" id="64280at2759"/>
<dbReference type="PANTHER" id="PTHR24305">
    <property type="entry name" value="CYTOCHROME P450"/>
    <property type="match status" value="1"/>
</dbReference>
<accession>A0A1V9Z244</accession>
<dbReference type="SUPFAM" id="SSF48264">
    <property type="entry name" value="Cytochrome P450"/>
    <property type="match status" value="1"/>
</dbReference>
<evidence type="ECO:0000256" key="4">
    <source>
        <dbReference type="RuleBase" id="RU000461"/>
    </source>
</evidence>
<evidence type="ECO:0000256" key="2">
    <source>
        <dbReference type="ARBA" id="ARBA00010617"/>
    </source>
</evidence>
<organism evidence="5 6">
    <name type="scientific">Achlya hypogyna</name>
    <name type="common">Oomycete</name>
    <name type="synonym">Protoachlya hypogyna</name>
    <dbReference type="NCBI Taxonomy" id="1202772"/>
    <lineage>
        <taxon>Eukaryota</taxon>
        <taxon>Sar</taxon>
        <taxon>Stramenopiles</taxon>
        <taxon>Oomycota</taxon>
        <taxon>Saprolegniomycetes</taxon>
        <taxon>Saprolegniales</taxon>
        <taxon>Achlyaceae</taxon>
        <taxon>Achlya</taxon>
    </lineage>
</organism>
<feature type="binding site" description="axial binding residue" evidence="3">
    <location>
        <position position="446"/>
    </location>
    <ligand>
        <name>heme</name>
        <dbReference type="ChEBI" id="CHEBI:30413"/>
    </ligand>
    <ligandPart>
        <name>Fe</name>
        <dbReference type="ChEBI" id="CHEBI:18248"/>
    </ligandPart>
</feature>
<evidence type="ECO:0000313" key="5">
    <source>
        <dbReference type="EMBL" id="OQR92086.1"/>
    </source>
</evidence>
<evidence type="ECO:0000256" key="3">
    <source>
        <dbReference type="PIRSR" id="PIRSR602401-1"/>
    </source>
</evidence>
<dbReference type="Proteomes" id="UP000243579">
    <property type="component" value="Unassembled WGS sequence"/>
</dbReference>
<dbReference type="GO" id="GO:0020037">
    <property type="term" value="F:heme binding"/>
    <property type="evidence" value="ECO:0007669"/>
    <property type="project" value="InterPro"/>
</dbReference>
<protein>
    <recommendedName>
        <fullName evidence="7">Cytochrome P450</fullName>
    </recommendedName>
</protein>
<dbReference type="InterPro" id="IPR050121">
    <property type="entry name" value="Cytochrome_P450_monoxygenase"/>
</dbReference>
<dbReference type="GO" id="GO:0005506">
    <property type="term" value="F:iron ion binding"/>
    <property type="evidence" value="ECO:0007669"/>
    <property type="project" value="InterPro"/>
</dbReference>
<dbReference type="PRINTS" id="PR00385">
    <property type="entry name" value="P450"/>
</dbReference>
<dbReference type="Gene3D" id="1.10.630.10">
    <property type="entry name" value="Cytochrome P450"/>
    <property type="match status" value="1"/>
</dbReference>
<comment type="cofactor">
    <cofactor evidence="1 3">
        <name>heme</name>
        <dbReference type="ChEBI" id="CHEBI:30413"/>
    </cofactor>
</comment>
<dbReference type="STRING" id="1202772.A0A1V9Z244"/>
<dbReference type="InterPro" id="IPR002401">
    <property type="entry name" value="Cyt_P450_E_grp-I"/>
</dbReference>
<reference evidence="5 6" key="1">
    <citation type="journal article" date="2014" name="Genome Biol. Evol.">
        <title>The secreted proteins of Achlya hypogyna and Thraustotheca clavata identify the ancestral oomycete secretome and reveal gene acquisitions by horizontal gene transfer.</title>
        <authorList>
            <person name="Misner I."/>
            <person name="Blouin N."/>
            <person name="Leonard G."/>
            <person name="Richards T.A."/>
            <person name="Lane C.E."/>
        </authorList>
    </citation>
    <scope>NUCLEOTIDE SEQUENCE [LARGE SCALE GENOMIC DNA]</scope>
    <source>
        <strain evidence="5 6">ATCC 48635</strain>
    </source>
</reference>
<keyword evidence="3 4" id="KW-0479">Metal-binding</keyword>
<dbReference type="EMBL" id="JNBR01000481">
    <property type="protein sequence ID" value="OQR92086.1"/>
    <property type="molecule type" value="Genomic_DNA"/>
</dbReference>
<comment type="caution">
    <text evidence="5">The sequence shown here is derived from an EMBL/GenBank/DDBJ whole genome shotgun (WGS) entry which is preliminary data.</text>
</comment>
<comment type="similarity">
    <text evidence="2 4">Belongs to the cytochrome P450 family.</text>
</comment>
<dbReference type="InterPro" id="IPR017972">
    <property type="entry name" value="Cyt_P450_CS"/>
</dbReference>
<name>A0A1V9Z244_ACHHY</name>
<dbReference type="PANTHER" id="PTHR24305:SF166">
    <property type="entry name" value="CYTOCHROME P450 12A4, MITOCHONDRIAL-RELATED"/>
    <property type="match status" value="1"/>
</dbReference>
<evidence type="ECO:0000313" key="6">
    <source>
        <dbReference type="Proteomes" id="UP000243579"/>
    </source>
</evidence>
<evidence type="ECO:0008006" key="7">
    <source>
        <dbReference type="Google" id="ProtNLM"/>
    </source>
</evidence>
<keyword evidence="3 4" id="KW-0349">Heme</keyword>
<evidence type="ECO:0000256" key="1">
    <source>
        <dbReference type="ARBA" id="ARBA00001971"/>
    </source>
</evidence>
<keyword evidence="6" id="KW-1185">Reference proteome</keyword>
<dbReference type="InterPro" id="IPR001128">
    <property type="entry name" value="Cyt_P450"/>
</dbReference>
<dbReference type="GO" id="GO:0016705">
    <property type="term" value="F:oxidoreductase activity, acting on paired donors, with incorporation or reduction of molecular oxygen"/>
    <property type="evidence" value="ECO:0007669"/>
    <property type="project" value="InterPro"/>
</dbReference>
<dbReference type="Pfam" id="PF00067">
    <property type="entry name" value="p450"/>
    <property type="match status" value="1"/>
</dbReference>
<keyword evidence="4" id="KW-0503">Monooxygenase</keyword>
<dbReference type="AlphaFoldDB" id="A0A1V9Z244"/>
<keyword evidence="4" id="KW-0560">Oxidoreductase</keyword>
<proteinExistence type="inferred from homology"/>
<dbReference type="PROSITE" id="PS00086">
    <property type="entry name" value="CYTOCHROME_P450"/>
    <property type="match status" value="1"/>
</dbReference>
<sequence length="499" mass="54959">MELTVSLACLYTFVIKPARSPLNAIPGPPPASFILGNLRELLDNHWDEGNYPEPCLSWAQKYGGAVLYRTAMFHRVILTDPDALKHIYQTNGDNYPRDTSSRSYLRHLIGGDGLLSSEGRAHKDMRKLLAPHFAFGNVKSFVGVFQRHTHRLCAYLDSVDGTGLSIDLQNLFTQLSLDIIGLSAFGYDFGSLAGENSNTLRAYHTLSAPVSLPYVLGQILVPGFARLPLPALREAEAAKAVLFKVVDDVVEAKLKRPATKTSSLDLLDLMLDSATNHTISAAQARVHVLTFLLAGHETTSVTLSWVFAMLARHPDAAKRVRDECRAVLQGNDVTWTALGELKYTTAVIHETLRLFPTITHPAMRLSSADDVVPMTTGKPMFLPKGTTIFIHLGVLHRNPKYWFQPSEFIPDRFLEGTSAFLADKALRGGRSSTYFYMPFSTGGKNCIGMRFAMAELQVVVATLVAKYSFQLSSEANTHPKMTGISLKPTHLTMHVTAAT</sequence>